<evidence type="ECO:0000313" key="2">
    <source>
        <dbReference type="Proteomes" id="UP001186974"/>
    </source>
</evidence>
<dbReference type="Proteomes" id="UP001186974">
    <property type="component" value="Unassembled WGS sequence"/>
</dbReference>
<protein>
    <submittedName>
        <fullName evidence="1">Uncharacterized protein</fullName>
    </submittedName>
</protein>
<name>A0ACC3DZ11_9PEZI</name>
<comment type="caution">
    <text evidence="1">The sequence shown here is derived from an EMBL/GenBank/DDBJ whole genome shotgun (WGS) entry which is preliminary data.</text>
</comment>
<reference evidence="1" key="1">
    <citation type="submission" date="2024-09" db="EMBL/GenBank/DDBJ databases">
        <title>Black Yeasts Isolated from many extreme environments.</title>
        <authorList>
            <person name="Coleine C."/>
            <person name="Stajich J.E."/>
            <person name="Selbmann L."/>
        </authorList>
    </citation>
    <scope>NUCLEOTIDE SEQUENCE</scope>
    <source>
        <strain evidence="1">CCFEE 5737</strain>
    </source>
</reference>
<dbReference type="EMBL" id="JAWDJW010000010">
    <property type="protein sequence ID" value="KAK3082102.1"/>
    <property type="molecule type" value="Genomic_DNA"/>
</dbReference>
<keyword evidence="2" id="KW-1185">Reference proteome</keyword>
<accession>A0ACC3DZ11</accession>
<organism evidence="1 2">
    <name type="scientific">Coniosporium uncinatum</name>
    <dbReference type="NCBI Taxonomy" id="93489"/>
    <lineage>
        <taxon>Eukaryota</taxon>
        <taxon>Fungi</taxon>
        <taxon>Dikarya</taxon>
        <taxon>Ascomycota</taxon>
        <taxon>Pezizomycotina</taxon>
        <taxon>Dothideomycetes</taxon>
        <taxon>Dothideomycetes incertae sedis</taxon>
        <taxon>Coniosporium</taxon>
    </lineage>
</organism>
<gene>
    <name evidence="1" type="ORF">LTS18_004310</name>
</gene>
<proteinExistence type="predicted"/>
<sequence length="556" mass="61382">MHLEFMERCELDRLQAIKAVIIDFSGAISHVIPSLQSQVDNMMLFQETVQPGSDLRYFLENYRTGQYVPKVVTYENYYDSVDEQTFGVDLETRARSDRKRVPTIVTTILTFLDNHYPDLDGDEARRGIWLVDVPLAATHRLRALINTGKPIPHEVLEKFENYLASTQDLYIQATTNKIADSIVSSHVYEIVKTIYSTITPSTSEETRISVIQSTLGQLRLANIATLDAITTHFTRLIELTSADEKYTSELATALAPCILRPKMETSLTMTERYNYRLLRDLFAHKEAIFGELKRASSMHLAQAGRADVPDQHRPRAISSDESNRRANMEERARAIRERSRAPSPGPGSRESRAAEQGVAPTHKRDRSQTRFPVNAAVASVTSPTTPGMASANPSPMDRRQTLQNNKHYSLEVPGSAEPSPTVTSATVTGPVSTGPEVYMPRTSNGVTVQTQPANGVADGRRSSTPTAYTPTTAGAESSDSSVVEKRDSFTRSAKFARKPPALNRQSLARARDSVGSLRDVDGGMHGHGVPELPASQGAAEEKKRGVELVDKPMDLD</sequence>
<evidence type="ECO:0000313" key="1">
    <source>
        <dbReference type="EMBL" id="KAK3082102.1"/>
    </source>
</evidence>